<accession>A0A7K3WBJ3</accession>
<feature type="transmembrane region" description="Helical" evidence="2">
    <location>
        <begin position="41"/>
        <end position="60"/>
    </location>
</feature>
<keyword evidence="2" id="KW-0472">Membrane</keyword>
<evidence type="ECO:0000313" key="4">
    <source>
        <dbReference type="Proteomes" id="UP000470470"/>
    </source>
</evidence>
<name>A0A7K3WBJ3_9ACTN</name>
<feature type="region of interest" description="Disordered" evidence="1">
    <location>
        <begin position="61"/>
        <end position="85"/>
    </location>
</feature>
<keyword evidence="2" id="KW-1133">Transmembrane helix</keyword>
<evidence type="ECO:0000313" key="3">
    <source>
        <dbReference type="EMBL" id="NEL53744.1"/>
    </source>
</evidence>
<gene>
    <name evidence="3" type="ORF">G1H19_06980</name>
</gene>
<comment type="caution">
    <text evidence="3">The sequence shown here is derived from an EMBL/GenBank/DDBJ whole genome shotgun (WGS) entry which is preliminary data.</text>
</comment>
<keyword evidence="4" id="KW-1185">Reference proteome</keyword>
<reference evidence="3 4" key="1">
    <citation type="submission" date="2020-02" db="EMBL/GenBank/DDBJ databases">
        <title>The whole genome sequence of CPCC 205119.</title>
        <authorList>
            <person name="Jiang Z."/>
        </authorList>
    </citation>
    <scope>NUCLEOTIDE SEQUENCE [LARGE SCALE GENOMIC DNA]</scope>
    <source>
        <strain evidence="3 4">CPCC 205119</strain>
    </source>
</reference>
<dbReference type="EMBL" id="JAAGWK010000009">
    <property type="protein sequence ID" value="NEL53744.1"/>
    <property type="molecule type" value="Genomic_DNA"/>
</dbReference>
<evidence type="ECO:0000256" key="1">
    <source>
        <dbReference type="SAM" id="MobiDB-lite"/>
    </source>
</evidence>
<protein>
    <submittedName>
        <fullName evidence="3">Uncharacterized protein</fullName>
    </submittedName>
</protein>
<dbReference type="Proteomes" id="UP000470470">
    <property type="component" value="Unassembled WGS sequence"/>
</dbReference>
<organism evidence="3 4">
    <name type="scientific">Goekera deserti</name>
    <dbReference type="NCBI Taxonomy" id="2497753"/>
    <lineage>
        <taxon>Bacteria</taxon>
        <taxon>Bacillati</taxon>
        <taxon>Actinomycetota</taxon>
        <taxon>Actinomycetes</taxon>
        <taxon>Geodermatophilales</taxon>
        <taxon>Geodermatophilaceae</taxon>
        <taxon>Goekera</taxon>
    </lineage>
</organism>
<keyword evidence="2" id="KW-0812">Transmembrane</keyword>
<dbReference type="RefSeq" id="WP_152728348.1">
    <property type="nucleotide sequence ID" value="NZ_JAABOZ010000002.1"/>
</dbReference>
<dbReference type="AlphaFoldDB" id="A0A7K3WBJ3"/>
<sequence length="243" mass="25211">MNDIEGTVRAGLHDMADDVGWSPLDAGEVVSRHRRARRARAGVVAVVAAVVTVVSVPTVAGSLGAAPTRPGGDVATPGGPVPDATAQREATAQRDEAVEVVGDLTEAEMVQALAEFAADRDRQRADAVVLGECLTAAGWQVTVHRNGVEWQGTALSSAAYEASMTTCRAAQPARPPLSEVALRVVYADYLAAHTCMVAKGFAPAEPLDEAAFIASGGAGWYPETGIPEERAAAASRQCPTRAR</sequence>
<proteinExistence type="predicted"/>
<evidence type="ECO:0000256" key="2">
    <source>
        <dbReference type="SAM" id="Phobius"/>
    </source>
</evidence>